<evidence type="ECO:0000313" key="2">
    <source>
        <dbReference type="EMBL" id="GAA3543013.1"/>
    </source>
</evidence>
<protein>
    <submittedName>
        <fullName evidence="2">Alpha/beta fold hydrolase</fullName>
    </submittedName>
</protein>
<keyword evidence="3" id="KW-1185">Reference proteome</keyword>
<comment type="caution">
    <text evidence="2">The sequence shown here is derived from an EMBL/GenBank/DDBJ whole genome shotgun (WGS) entry which is preliminary data.</text>
</comment>
<proteinExistence type="predicted"/>
<dbReference type="InterPro" id="IPR029058">
    <property type="entry name" value="AB_hydrolase_fold"/>
</dbReference>
<organism evidence="2 3">
    <name type="scientific">Nonomuraea rosea</name>
    <dbReference type="NCBI Taxonomy" id="638574"/>
    <lineage>
        <taxon>Bacteria</taxon>
        <taxon>Bacillati</taxon>
        <taxon>Actinomycetota</taxon>
        <taxon>Actinomycetes</taxon>
        <taxon>Streptosporangiales</taxon>
        <taxon>Streptosporangiaceae</taxon>
        <taxon>Nonomuraea</taxon>
    </lineage>
</organism>
<dbReference type="Gene3D" id="1.10.260.160">
    <property type="match status" value="1"/>
</dbReference>
<accession>A0ABP6W269</accession>
<feature type="signal peptide" evidence="1">
    <location>
        <begin position="1"/>
        <end position="21"/>
    </location>
</feature>
<dbReference type="PIRSF" id="PIRSF029171">
    <property type="entry name" value="Esterase_LipA"/>
    <property type="match status" value="1"/>
</dbReference>
<dbReference type="PANTHER" id="PTHR34853:SF1">
    <property type="entry name" value="LIPASE 5"/>
    <property type="match status" value="1"/>
</dbReference>
<dbReference type="Gene3D" id="3.40.50.1820">
    <property type="entry name" value="alpha/beta hydrolase"/>
    <property type="match status" value="1"/>
</dbReference>
<sequence>MLALACAGFVLATATAPAALAVTNNAVTNDVATIGNRGSIVSADLLGRFSAEQVRAHLTEAKFPVPARAQGADLYAVVYRTVAVDGTPTTASGVVALPQRSRKGLWTVVYEHGTLATKDDAGSVSDGDGRTTPLMFAAAGFAGVAPDYLGLGKGPGFHPYMDAASEASASADLLRAARELAGREGRTLSGDVLVTGFSQGGHAAMALSKELRGDPATRLRGVAPIAGPYDVKDAELPALLDDRLDPHSATFYLAYWTVSMNRLHGLYGSPSEVFRDPGVEKLFDGGHSFEEIVAGLPASPRDLVTAAYLERLAKPSGTLLRALEANDATCAGWRPGVRVKLFAARSDGDVAFTNSESCLRDLRASGVKASLTDVGDVDHRTSAYRALPKVLDWFTALR</sequence>
<dbReference type="SUPFAM" id="SSF53474">
    <property type="entry name" value="alpha/beta-Hydrolases"/>
    <property type="match status" value="1"/>
</dbReference>
<feature type="chain" id="PRO_5046106590" evidence="1">
    <location>
        <begin position="22"/>
        <end position="398"/>
    </location>
</feature>
<reference evidence="3" key="1">
    <citation type="journal article" date="2019" name="Int. J. Syst. Evol. Microbiol.">
        <title>The Global Catalogue of Microorganisms (GCM) 10K type strain sequencing project: providing services to taxonomists for standard genome sequencing and annotation.</title>
        <authorList>
            <consortium name="The Broad Institute Genomics Platform"/>
            <consortium name="The Broad Institute Genome Sequencing Center for Infectious Disease"/>
            <person name="Wu L."/>
            <person name="Ma J."/>
        </authorList>
    </citation>
    <scope>NUCLEOTIDE SEQUENCE [LARGE SCALE GENOMIC DNA]</scope>
    <source>
        <strain evidence="3">JCM 17326</strain>
    </source>
</reference>
<keyword evidence="1" id="KW-0732">Signal</keyword>
<dbReference type="InterPro" id="IPR005152">
    <property type="entry name" value="Lipase_secreted"/>
</dbReference>
<gene>
    <name evidence="2" type="ORF">GCM10022419_023980</name>
</gene>
<dbReference type="Proteomes" id="UP001500630">
    <property type="component" value="Unassembled WGS sequence"/>
</dbReference>
<evidence type="ECO:0000256" key="1">
    <source>
        <dbReference type="SAM" id="SignalP"/>
    </source>
</evidence>
<dbReference type="EMBL" id="BAABDQ010000004">
    <property type="protein sequence ID" value="GAA3543013.1"/>
    <property type="molecule type" value="Genomic_DNA"/>
</dbReference>
<dbReference type="PANTHER" id="PTHR34853">
    <property type="match status" value="1"/>
</dbReference>
<keyword evidence="2" id="KW-0378">Hydrolase</keyword>
<name>A0ABP6W269_9ACTN</name>
<dbReference type="GO" id="GO:0016787">
    <property type="term" value="F:hydrolase activity"/>
    <property type="evidence" value="ECO:0007669"/>
    <property type="project" value="UniProtKB-KW"/>
</dbReference>
<evidence type="ECO:0000313" key="3">
    <source>
        <dbReference type="Proteomes" id="UP001500630"/>
    </source>
</evidence>